<dbReference type="EMBL" id="MBFS01000006">
    <property type="protein sequence ID" value="PVV05424.1"/>
    <property type="molecule type" value="Genomic_DNA"/>
</dbReference>
<accession>A0A2T9ZLF0</accession>
<evidence type="ECO:0000313" key="2">
    <source>
        <dbReference type="EMBL" id="PVV05424.1"/>
    </source>
</evidence>
<dbReference type="AlphaFoldDB" id="A0A2T9ZLF0"/>
<feature type="compositionally biased region" description="Polar residues" evidence="1">
    <location>
        <begin position="533"/>
        <end position="561"/>
    </location>
</feature>
<feature type="compositionally biased region" description="Basic and acidic residues" evidence="1">
    <location>
        <begin position="177"/>
        <end position="186"/>
    </location>
</feature>
<comment type="caution">
    <text evidence="2">The sequence shown here is derived from an EMBL/GenBank/DDBJ whole genome shotgun (WGS) entry which is preliminary data.</text>
</comment>
<sequence>MRYIKRKSIKELPKYLHTWRKKLRLSQKAITVKKAHEVYICKKVAEAWYSFLLTERDRHANQYVHATSIPNGPNNDGLVSYNQDSITKHAPSTEISKIPFVQNGDGNFDPLLVSLEVGNKVKSHTLRVLVEKWRLFELSELKRNYISHNIGVAWYKTRSVKKWKEVHQKSTSGSDKSSTRSAEESRKNIQYQNYSHNQSEIDYTSLLAANKRDRMVLKNMIVIWQKRCVEVKDLLYRVTRHNKNLGNKSNIDYKELSSLNAKILHNALTLWKTYLHFIQESEKKADFYYLYTTWNKMYFKYLSKKQSVKSAALVQASTKKLVRFSIALKEMSIPSIYPTLLNHFNHSLGSNLSLHCEDLRSQVRNDALGAHKNKNSSSSIYIPADENYQSGDCYDVNTENHTHQLNNTLSSIFNTGDNQQKNNTRNIPSKNRQLEKFLETVILKTSEMGESDVNYFGSEPDLENLHNFKSENIRLETERVNQHTPIINESIYFDAFGINAEEPSLNLQAPTSNHANSLNSKKKDLYLKLLGQSAHNPSNQTHPASSSKTVASKNTGSLSSPRSDEIVNSGRSSVKTLSKKLKSNDSATTKVSEMPLLSKNGASKLSPVKDSSVEDLSSCHDDLSLSIKCKHERLLFLFIKKRDIACQKAALQKWASKVIRCSDLSSKYIENHLLAMKIHDRSLVKNGFYKLFGAYFEASLTKGMNSSELEIENQSVFSESLPLCDQSSFVEPNFQTCRTETAFVLEDLQTSVSKETKYFDSGSNVHNQASQASDINTELLARGKDLSEKLNNFSHMIRKDKQNKRKYTWNESASSVYSLASLSSGLKNKSSGSDYLSLSKKGEQDKILGNVNKRHDPNIAGLLRNFLESVKRDQPRLLTRNSSSKHDSHAINSSSARIESSKFEIKTDILVAELFYRRKTLKKCFKRMVSLKSSNESACQKFKDPKFELYHNKLLEFKGKHSPKDYYKCCYHVARLIERTRIREEVLYTWFRRYKVSSSIAHLRTIFSDHFYEANTKRGILYKLLDLKNDKERHANTYSA</sequence>
<organism evidence="2 3">
    <name type="scientific">Smittium megazygosporum</name>
    <dbReference type="NCBI Taxonomy" id="133381"/>
    <lineage>
        <taxon>Eukaryota</taxon>
        <taxon>Fungi</taxon>
        <taxon>Fungi incertae sedis</taxon>
        <taxon>Zoopagomycota</taxon>
        <taxon>Kickxellomycotina</taxon>
        <taxon>Harpellomycetes</taxon>
        <taxon>Harpellales</taxon>
        <taxon>Legeriomycetaceae</taxon>
        <taxon>Smittium</taxon>
    </lineage>
</organism>
<feature type="region of interest" description="Disordered" evidence="1">
    <location>
        <begin position="165"/>
        <end position="186"/>
    </location>
</feature>
<protein>
    <submittedName>
        <fullName evidence="2">Uncharacterized protein</fullName>
    </submittedName>
</protein>
<reference evidence="2 3" key="1">
    <citation type="journal article" date="2018" name="MBio">
        <title>Comparative Genomics Reveals the Core Gene Toolbox for the Fungus-Insect Symbiosis.</title>
        <authorList>
            <person name="Wang Y."/>
            <person name="Stata M."/>
            <person name="Wang W."/>
            <person name="Stajich J.E."/>
            <person name="White M.M."/>
            <person name="Moncalvo J.M."/>
        </authorList>
    </citation>
    <scope>NUCLEOTIDE SEQUENCE [LARGE SCALE GENOMIC DNA]</scope>
    <source>
        <strain evidence="2 3">SC-DP-2</strain>
    </source>
</reference>
<dbReference type="Proteomes" id="UP000245609">
    <property type="component" value="Unassembled WGS sequence"/>
</dbReference>
<evidence type="ECO:0000256" key="1">
    <source>
        <dbReference type="SAM" id="MobiDB-lite"/>
    </source>
</evidence>
<feature type="region of interest" description="Disordered" evidence="1">
    <location>
        <begin position="533"/>
        <end position="594"/>
    </location>
</feature>
<gene>
    <name evidence="2" type="ORF">BB560_000051</name>
</gene>
<name>A0A2T9ZLF0_9FUNG</name>
<keyword evidence="3" id="KW-1185">Reference proteome</keyword>
<evidence type="ECO:0000313" key="3">
    <source>
        <dbReference type="Proteomes" id="UP000245609"/>
    </source>
</evidence>
<proteinExistence type="predicted"/>